<evidence type="ECO:0000256" key="4">
    <source>
        <dbReference type="ARBA" id="ARBA00022596"/>
    </source>
</evidence>
<evidence type="ECO:0000256" key="7">
    <source>
        <dbReference type="ARBA" id="ARBA00022691"/>
    </source>
</evidence>
<dbReference type="AlphaFoldDB" id="A0AAV4FPM1"/>
<name>A0AAV4FPM1_9GAST</name>
<evidence type="ECO:0000256" key="3">
    <source>
        <dbReference type="ARBA" id="ARBA00009519"/>
    </source>
</evidence>
<feature type="domain" description="Damage-control phosphatase ARMT1-like metal-binding" evidence="14">
    <location>
        <begin position="2"/>
        <end position="397"/>
    </location>
</feature>
<evidence type="ECO:0000256" key="6">
    <source>
        <dbReference type="ARBA" id="ARBA00022679"/>
    </source>
</evidence>
<evidence type="ECO:0000313" key="16">
    <source>
        <dbReference type="Proteomes" id="UP000762676"/>
    </source>
</evidence>
<proteinExistence type="inferred from homology"/>
<dbReference type="InterPro" id="IPR036075">
    <property type="entry name" value="ARMT-1-like_metal-bd_sf"/>
</dbReference>
<evidence type="ECO:0000256" key="1">
    <source>
        <dbReference type="ARBA" id="ARBA00000807"/>
    </source>
</evidence>
<dbReference type="GO" id="GO:0051998">
    <property type="term" value="F:protein carboxyl O-methyltransferase activity"/>
    <property type="evidence" value="ECO:0007669"/>
    <property type="project" value="UniProtKB-UniRule"/>
</dbReference>
<dbReference type="GO" id="GO:0005634">
    <property type="term" value="C:nucleus"/>
    <property type="evidence" value="ECO:0007669"/>
    <property type="project" value="TreeGrafter"/>
</dbReference>
<dbReference type="GO" id="GO:0006974">
    <property type="term" value="P:DNA damage response"/>
    <property type="evidence" value="ECO:0007669"/>
    <property type="project" value="TreeGrafter"/>
</dbReference>
<dbReference type="InterPro" id="IPR002791">
    <property type="entry name" value="ARMT1-like_metal-bd"/>
</dbReference>
<keyword evidence="16" id="KW-1185">Reference proteome</keyword>
<keyword evidence="9 13" id="KW-0378">Hydrolase</keyword>
<evidence type="ECO:0000256" key="5">
    <source>
        <dbReference type="ARBA" id="ARBA00022603"/>
    </source>
</evidence>
<comment type="catalytic activity">
    <reaction evidence="2 13">
        <text>beta-D-fructose 1-phosphate + H2O = D-fructose + phosphate</text>
        <dbReference type="Rhea" id="RHEA:35603"/>
        <dbReference type="ChEBI" id="CHEBI:15377"/>
        <dbReference type="ChEBI" id="CHEBI:37721"/>
        <dbReference type="ChEBI" id="CHEBI:43474"/>
        <dbReference type="ChEBI" id="CHEBI:138881"/>
    </reaction>
</comment>
<dbReference type="Gene3D" id="3.40.50.10880">
    <property type="entry name" value="Uncharacterised protein PF01937, DUF89, domain 3"/>
    <property type="match status" value="1"/>
</dbReference>
<sequence>MKDRIPVILSKVVDHLTRNKGHIVQEYGGEAAREELKALIGAISELRHSVMTNKPAKPLRDSRCDTPLWNAQLARQINLKREEEEAFGRELSGEEGPKWFDDAWLWMECYLYRRIQEAALMCTLLKSFDVFAQQKQDAFKSAYKSMSHLTMYLQEVINKFKGHVPESEIKKYFMEFLQMSLWGNKCDLSISAGQVMSHDHNPVAQLLELKHRLLIDDTDVAYGILSKASEEKNRKRFELVTDLCLAEFLITSGLASCVVFHAKSMPWFVSDVTLEDWDWTLNNMRRMNHIAISELCQRWQAYLQAKTWVVEAHDFWTMPNTYNEMAEISPDLHTSLSQSDFILFKGDLNYRKLVSDRQWDSTTRFERALRGFHPAPLCSLRTLKCDCVVGLKPGQADAAEIEDANWMIGGDWAVISACERRGPSPSHVTS</sequence>
<reference evidence="15 16" key="1">
    <citation type="journal article" date="2021" name="Elife">
        <title>Chloroplast acquisition without the gene transfer in kleptoplastic sea slugs, Plakobranchus ocellatus.</title>
        <authorList>
            <person name="Maeda T."/>
            <person name="Takahashi S."/>
            <person name="Yoshida T."/>
            <person name="Shimamura S."/>
            <person name="Takaki Y."/>
            <person name="Nagai Y."/>
            <person name="Toyoda A."/>
            <person name="Suzuki Y."/>
            <person name="Arimoto A."/>
            <person name="Ishii H."/>
            <person name="Satoh N."/>
            <person name="Nishiyama T."/>
            <person name="Hasebe M."/>
            <person name="Maruyama T."/>
            <person name="Minagawa J."/>
            <person name="Obokata J."/>
            <person name="Shigenobu S."/>
        </authorList>
    </citation>
    <scope>NUCLEOTIDE SEQUENCE [LARGE SCALE GENOMIC DNA]</scope>
</reference>
<dbReference type="Pfam" id="PF01937">
    <property type="entry name" value="ARMT1-like_dom"/>
    <property type="match status" value="1"/>
</dbReference>
<dbReference type="PANTHER" id="PTHR12260:SF6">
    <property type="entry name" value="DAMAGE-CONTROL PHOSPHATASE ARMT1"/>
    <property type="match status" value="1"/>
</dbReference>
<accession>A0AAV4FPM1</accession>
<comment type="catalytic activity">
    <reaction evidence="1 13">
        <text>L-glutamyl-[protein] + S-adenosyl-L-methionine = [protein]-L-glutamate 5-O-methyl ester + S-adenosyl-L-homocysteine</text>
        <dbReference type="Rhea" id="RHEA:24452"/>
        <dbReference type="Rhea" id="RHEA-COMP:10208"/>
        <dbReference type="Rhea" id="RHEA-COMP:10311"/>
        <dbReference type="ChEBI" id="CHEBI:29973"/>
        <dbReference type="ChEBI" id="CHEBI:57856"/>
        <dbReference type="ChEBI" id="CHEBI:59789"/>
        <dbReference type="ChEBI" id="CHEBI:82795"/>
    </reaction>
</comment>
<gene>
    <name evidence="15" type="ORF">ElyMa_000441100</name>
</gene>
<dbReference type="SUPFAM" id="SSF111321">
    <property type="entry name" value="AF1104-like"/>
    <property type="match status" value="1"/>
</dbReference>
<comment type="caution">
    <text evidence="15">The sequence shown here is derived from an EMBL/GenBank/DDBJ whole genome shotgun (WGS) entry which is preliminary data.</text>
</comment>
<evidence type="ECO:0000313" key="15">
    <source>
        <dbReference type="EMBL" id="GFR74891.1"/>
    </source>
</evidence>
<protein>
    <recommendedName>
        <fullName evidence="13">Sugar phosphate phosphatase</fullName>
        <ecNumber evidence="13">2.1.1.-</ecNumber>
        <ecNumber evidence="13">3.1.3.-</ecNumber>
    </recommendedName>
</protein>
<dbReference type="FunFam" id="3.40.50.10880:FF:000002">
    <property type="entry name" value="Acidic residue methyltransferase 1"/>
    <property type="match status" value="1"/>
</dbReference>
<keyword evidence="10 13" id="KW-0464">Manganese</keyword>
<evidence type="ECO:0000259" key="14">
    <source>
        <dbReference type="Pfam" id="PF01937"/>
    </source>
</evidence>
<keyword evidence="6" id="KW-0808">Transferase</keyword>
<dbReference type="EC" id="2.1.1.-" evidence="13"/>
<dbReference type="Gene3D" id="1.20.930.60">
    <property type="match status" value="1"/>
</dbReference>
<comment type="cofactor">
    <cofactor evidence="13">
        <name>Mn(2+)</name>
        <dbReference type="ChEBI" id="CHEBI:29035"/>
    </cofactor>
    <cofactor evidence="13">
        <name>Ni(2+)</name>
        <dbReference type="ChEBI" id="CHEBI:49786"/>
    </cofactor>
</comment>
<evidence type="ECO:0000256" key="11">
    <source>
        <dbReference type="ARBA" id="ARBA00045980"/>
    </source>
</evidence>
<keyword evidence="7" id="KW-0949">S-adenosyl-L-methionine</keyword>
<evidence type="ECO:0000256" key="13">
    <source>
        <dbReference type="RuleBase" id="RU367030"/>
    </source>
</evidence>
<dbReference type="GO" id="GO:0046872">
    <property type="term" value="F:metal ion binding"/>
    <property type="evidence" value="ECO:0007669"/>
    <property type="project" value="UniProtKB-UniRule"/>
</dbReference>
<comment type="similarity">
    <text evidence="3 13">Belongs to the damage-control phosphatase family. Sugar phosphate phosphatase III subfamily.</text>
</comment>
<evidence type="ECO:0000256" key="9">
    <source>
        <dbReference type="ARBA" id="ARBA00022801"/>
    </source>
</evidence>
<comment type="catalytic activity">
    <reaction evidence="12 13">
        <text>beta-D-fructose 6-phosphate = dihydroxyacetone + D-glyceraldehyde 3-phosphate</text>
        <dbReference type="Rhea" id="RHEA:28002"/>
        <dbReference type="ChEBI" id="CHEBI:16016"/>
        <dbReference type="ChEBI" id="CHEBI:57634"/>
        <dbReference type="ChEBI" id="CHEBI:59776"/>
    </reaction>
</comment>
<dbReference type="PANTHER" id="PTHR12260">
    <property type="entry name" value="DAMAGE-CONTROL PHOSPHATASE ARMT1"/>
    <property type="match status" value="1"/>
</dbReference>
<dbReference type="InterPro" id="IPR039763">
    <property type="entry name" value="ARMT1"/>
</dbReference>
<evidence type="ECO:0000256" key="10">
    <source>
        <dbReference type="ARBA" id="ARBA00023211"/>
    </source>
</evidence>
<evidence type="ECO:0000256" key="2">
    <source>
        <dbReference type="ARBA" id="ARBA00001326"/>
    </source>
</evidence>
<dbReference type="GO" id="GO:0032259">
    <property type="term" value="P:methylation"/>
    <property type="evidence" value="ECO:0007669"/>
    <property type="project" value="UniProtKB-KW"/>
</dbReference>
<comment type="function">
    <text evidence="11 13">Metal-dependent phosphatase that shows phosphatase activity against several substrates, including fructose-1-phosphate and fructose-6-phosphate. Its preference for fructose-1-phosphate, a strong glycating agent that causes DNA damage rather than a canonical yeast metabolite, suggests a damage-control function in hexose phosphate metabolism. Has also been shown to have O-methyltransferase activity that methylates glutamate residues of target proteins to form gamma-glutamyl methyl ester residues. Possibly methylates PCNA, suggesting it is involved in the DNA damage response.</text>
</comment>
<evidence type="ECO:0000256" key="8">
    <source>
        <dbReference type="ARBA" id="ARBA00022723"/>
    </source>
</evidence>
<dbReference type="GO" id="GO:0016791">
    <property type="term" value="F:phosphatase activity"/>
    <property type="evidence" value="ECO:0007669"/>
    <property type="project" value="TreeGrafter"/>
</dbReference>
<comment type="domain">
    <text evidence="13">Subfamily III proteins have a conserved RTxK motif about 40-50 residues from the C-terminus; the threonine may be replaced by serine or cysteine.</text>
</comment>
<keyword evidence="8 13" id="KW-0479">Metal-binding</keyword>
<keyword evidence="4" id="KW-0533">Nickel</keyword>
<dbReference type="EMBL" id="BMAT01000870">
    <property type="protein sequence ID" value="GFR74891.1"/>
    <property type="molecule type" value="Genomic_DNA"/>
</dbReference>
<keyword evidence="5 13" id="KW-0489">Methyltransferase</keyword>
<evidence type="ECO:0000256" key="12">
    <source>
        <dbReference type="ARBA" id="ARBA00048809"/>
    </source>
</evidence>
<dbReference type="EC" id="3.1.3.-" evidence="13"/>
<organism evidence="15 16">
    <name type="scientific">Elysia marginata</name>
    <dbReference type="NCBI Taxonomy" id="1093978"/>
    <lineage>
        <taxon>Eukaryota</taxon>
        <taxon>Metazoa</taxon>
        <taxon>Spiralia</taxon>
        <taxon>Lophotrochozoa</taxon>
        <taxon>Mollusca</taxon>
        <taxon>Gastropoda</taxon>
        <taxon>Heterobranchia</taxon>
        <taxon>Euthyneura</taxon>
        <taxon>Panpulmonata</taxon>
        <taxon>Sacoglossa</taxon>
        <taxon>Placobranchoidea</taxon>
        <taxon>Plakobranchidae</taxon>
        <taxon>Elysia</taxon>
    </lineage>
</organism>
<dbReference type="Proteomes" id="UP000762676">
    <property type="component" value="Unassembled WGS sequence"/>
</dbReference>